<feature type="compositionally biased region" description="Basic residues" evidence="1">
    <location>
        <begin position="93"/>
        <end position="102"/>
    </location>
</feature>
<keyword evidence="4" id="KW-1185">Reference proteome</keyword>
<dbReference type="Gene3D" id="3.10.20.90">
    <property type="entry name" value="Phosphatidylinositol 3-kinase Catalytic Subunit, Chain A, domain 1"/>
    <property type="match status" value="1"/>
</dbReference>
<dbReference type="CDD" id="cd17080">
    <property type="entry name" value="Ubl_SLD2_Esc2_like"/>
    <property type="match status" value="1"/>
</dbReference>
<feature type="compositionally biased region" description="Low complexity" evidence="1">
    <location>
        <begin position="183"/>
        <end position="207"/>
    </location>
</feature>
<dbReference type="Proteomes" id="UP000800036">
    <property type="component" value="Unassembled WGS sequence"/>
</dbReference>
<dbReference type="EMBL" id="ML976772">
    <property type="protein sequence ID" value="KAF1964992.1"/>
    <property type="molecule type" value="Genomic_DNA"/>
</dbReference>
<feature type="compositionally biased region" description="Polar residues" evidence="1">
    <location>
        <begin position="108"/>
        <end position="125"/>
    </location>
</feature>
<dbReference type="AlphaFoldDB" id="A0A6A5UMF9"/>
<dbReference type="InterPro" id="IPR022617">
    <property type="entry name" value="Rad60/SUMO-like_dom"/>
</dbReference>
<organism evidence="3 4">
    <name type="scientific">Bimuria novae-zelandiae CBS 107.79</name>
    <dbReference type="NCBI Taxonomy" id="1447943"/>
    <lineage>
        <taxon>Eukaryota</taxon>
        <taxon>Fungi</taxon>
        <taxon>Dikarya</taxon>
        <taxon>Ascomycota</taxon>
        <taxon>Pezizomycotina</taxon>
        <taxon>Dothideomycetes</taxon>
        <taxon>Pleosporomycetidae</taxon>
        <taxon>Pleosporales</taxon>
        <taxon>Massarineae</taxon>
        <taxon>Didymosphaeriaceae</taxon>
        <taxon>Bimuria</taxon>
    </lineage>
</organism>
<feature type="compositionally biased region" description="Basic and acidic residues" evidence="1">
    <location>
        <begin position="47"/>
        <end position="73"/>
    </location>
</feature>
<feature type="region of interest" description="Disordered" evidence="1">
    <location>
        <begin position="1"/>
        <end position="214"/>
    </location>
</feature>
<dbReference type="InterPro" id="IPR000626">
    <property type="entry name" value="Ubiquitin-like_dom"/>
</dbReference>
<reference evidence="3" key="1">
    <citation type="journal article" date="2020" name="Stud. Mycol.">
        <title>101 Dothideomycetes genomes: a test case for predicting lifestyles and emergence of pathogens.</title>
        <authorList>
            <person name="Haridas S."/>
            <person name="Albert R."/>
            <person name="Binder M."/>
            <person name="Bloem J."/>
            <person name="Labutti K."/>
            <person name="Salamov A."/>
            <person name="Andreopoulos B."/>
            <person name="Baker S."/>
            <person name="Barry K."/>
            <person name="Bills G."/>
            <person name="Bluhm B."/>
            <person name="Cannon C."/>
            <person name="Castanera R."/>
            <person name="Culley D."/>
            <person name="Daum C."/>
            <person name="Ezra D."/>
            <person name="Gonzalez J."/>
            <person name="Henrissat B."/>
            <person name="Kuo A."/>
            <person name="Liang C."/>
            <person name="Lipzen A."/>
            <person name="Lutzoni F."/>
            <person name="Magnuson J."/>
            <person name="Mondo S."/>
            <person name="Nolan M."/>
            <person name="Ohm R."/>
            <person name="Pangilinan J."/>
            <person name="Park H.-J."/>
            <person name="Ramirez L."/>
            <person name="Alfaro M."/>
            <person name="Sun H."/>
            <person name="Tritt A."/>
            <person name="Yoshinaga Y."/>
            <person name="Zwiers L.-H."/>
            <person name="Turgeon B."/>
            <person name="Goodwin S."/>
            <person name="Spatafora J."/>
            <person name="Crous P."/>
            <person name="Grigoriev I."/>
        </authorList>
    </citation>
    <scope>NUCLEOTIDE SEQUENCE</scope>
    <source>
        <strain evidence="3">CBS 107.79</strain>
    </source>
</reference>
<gene>
    <name evidence="3" type="ORF">BU23DRAFT_575202</name>
</gene>
<evidence type="ECO:0000313" key="4">
    <source>
        <dbReference type="Proteomes" id="UP000800036"/>
    </source>
</evidence>
<name>A0A6A5UMF9_9PLEO</name>
<dbReference type="PANTHER" id="PTHR10562">
    <property type="entry name" value="SMALL UBIQUITIN-RELATED MODIFIER"/>
    <property type="match status" value="1"/>
</dbReference>
<dbReference type="PROSITE" id="PS50053">
    <property type="entry name" value="UBIQUITIN_2"/>
    <property type="match status" value="1"/>
</dbReference>
<protein>
    <recommendedName>
        <fullName evidence="2">Ubiquitin-like domain-containing protein</fullName>
    </recommendedName>
</protein>
<dbReference type="InterPro" id="IPR029071">
    <property type="entry name" value="Ubiquitin-like_domsf"/>
</dbReference>
<dbReference type="Pfam" id="PF11976">
    <property type="entry name" value="Rad60-SLD"/>
    <property type="match status" value="1"/>
</dbReference>
<accession>A0A6A5UMF9</accession>
<evidence type="ECO:0000256" key="1">
    <source>
        <dbReference type="SAM" id="MobiDB-lite"/>
    </source>
</evidence>
<feature type="domain" description="Ubiquitin-like" evidence="2">
    <location>
        <begin position="359"/>
        <end position="431"/>
    </location>
</feature>
<dbReference type="OrthoDB" id="3365399at2759"/>
<sequence>MTDATTSAAAPPKKRFGFKKAAWQEAPKTEAEDMFSHANEFSNIVAEETRRKNDQKKKAGLEPKRKLSEEREPKRRKVSASQDEEVPCSRTRSSPKGRRLASKGHGSVSDTPTARYDSLTQSASRSDGAARKSEVVDLGSDSEEEDVIAHAASPIPRAIPIHSRPDSRRGSSEEVEEVDSPHTAALKAQARETAAAKAAQKEPTPAAYTRSQTPTPAAPVAVVQLLIDSWIPDTNPLLVKIKSDSTLKKPKDAWCGKQGFAPEETSKVFITWRRNRIYDYTRIQRLGIQIENGFVTIKDDPTIYDDKNLPKIHVEAWTEEVWKKQGELEALEAAKARNEIIEVEEPEPEPEPEEKGTRVRLFLKAKGKKDYKIVVRSTTTIEHLTNAYKQNMGIPQEQSVTLMFDGERLKTIDTIADTEIEDMDAIEVHLK</sequence>
<evidence type="ECO:0000313" key="3">
    <source>
        <dbReference type="EMBL" id="KAF1964992.1"/>
    </source>
</evidence>
<dbReference type="SMART" id="SM00213">
    <property type="entry name" value="UBQ"/>
    <property type="match status" value="1"/>
</dbReference>
<evidence type="ECO:0000259" key="2">
    <source>
        <dbReference type="PROSITE" id="PS50053"/>
    </source>
</evidence>
<feature type="compositionally biased region" description="Basic and acidic residues" evidence="1">
    <location>
        <begin position="163"/>
        <end position="172"/>
    </location>
</feature>
<dbReference type="SUPFAM" id="SSF54236">
    <property type="entry name" value="Ubiquitin-like"/>
    <property type="match status" value="1"/>
</dbReference>
<proteinExistence type="predicted"/>